<proteinExistence type="inferred from homology"/>
<evidence type="ECO:0000313" key="3">
    <source>
        <dbReference type="EMBL" id="MBU8545064.1"/>
    </source>
</evidence>
<feature type="signal peptide" evidence="2">
    <location>
        <begin position="1"/>
        <end position="24"/>
    </location>
</feature>
<evidence type="ECO:0000256" key="2">
    <source>
        <dbReference type="SAM" id="SignalP"/>
    </source>
</evidence>
<dbReference type="PIRSF" id="PIRSF017082">
    <property type="entry name" value="YflP"/>
    <property type="match status" value="1"/>
</dbReference>
<protein>
    <submittedName>
        <fullName evidence="3">Tripartite tricarboxylate transporter substrate binding protein</fullName>
    </submittedName>
</protein>
<feature type="chain" id="PRO_5045875854" evidence="2">
    <location>
        <begin position="25"/>
        <end position="328"/>
    </location>
</feature>
<organism evidence="3 4">
    <name type="scientific">Falsiroseomonas oleicola</name>
    <dbReference type="NCBI Taxonomy" id="2801474"/>
    <lineage>
        <taxon>Bacteria</taxon>
        <taxon>Pseudomonadati</taxon>
        <taxon>Pseudomonadota</taxon>
        <taxon>Alphaproteobacteria</taxon>
        <taxon>Acetobacterales</taxon>
        <taxon>Roseomonadaceae</taxon>
        <taxon>Falsiroseomonas</taxon>
    </lineage>
</organism>
<comment type="caution">
    <text evidence="3">The sequence shown here is derived from an EMBL/GenBank/DDBJ whole genome shotgun (WGS) entry which is preliminary data.</text>
</comment>
<keyword evidence="4" id="KW-1185">Reference proteome</keyword>
<sequence>MRLSRRQLAATTLAVLAAPALGQAQPAWPSRPVRFIIPFPPGGAADLVGRMLAAHFQQALGQGFVVENRGGAGSAIGVDALAKAPADGTAVGMINIAANAILPAVRKLPLPYRPIEDFAPISNLAVTPALLLVNPRKLPDVRNVADLVAAAKARPEAINFGSSGVGSSLHLGMELFMAKAGIRMTHVPFNGGGPLLQALLAGTVDVSLDVAATTTQLIRDGQIRALATTAPARMAIYPDLPALNETYPGAELASWHGLAAPAGTPAPILARLAAETQAFLRAPDTRQRYSQLNLDMPQHTTPEAFRDFMTREIATFRDLARAQNIVVE</sequence>
<evidence type="ECO:0000256" key="1">
    <source>
        <dbReference type="ARBA" id="ARBA00006987"/>
    </source>
</evidence>
<dbReference type="Pfam" id="PF03401">
    <property type="entry name" value="TctC"/>
    <property type="match status" value="1"/>
</dbReference>
<dbReference type="CDD" id="cd07012">
    <property type="entry name" value="PBP2_Bug_TTT"/>
    <property type="match status" value="1"/>
</dbReference>
<dbReference type="PANTHER" id="PTHR42928">
    <property type="entry name" value="TRICARBOXYLATE-BINDING PROTEIN"/>
    <property type="match status" value="1"/>
</dbReference>
<keyword evidence="2" id="KW-0732">Signal</keyword>
<comment type="similarity">
    <text evidence="1">Belongs to the UPF0065 (bug) family.</text>
</comment>
<dbReference type="InterPro" id="IPR005064">
    <property type="entry name" value="BUG"/>
</dbReference>
<dbReference type="RefSeq" id="WP_216876821.1">
    <property type="nucleotide sequence ID" value="NZ_JAERQM010000004.1"/>
</dbReference>
<name>A0ABS6H8M1_9PROT</name>
<reference evidence="3 4" key="1">
    <citation type="submission" date="2021-01" db="EMBL/GenBank/DDBJ databases">
        <title>Roseomonas sp. nov, a bacterium isolated from an oil production mixture in Yumen Oilfield.</title>
        <authorList>
            <person name="Wu D."/>
        </authorList>
    </citation>
    <scope>NUCLEOTIDE SEQUENCE [LARGE SCALE GENOMIC DNA]</scope>
    <source>
        <strain evidence="3 4">ROY-5-3</strain>
    </source>
</reference>
<dbReference type="Proteomes" id="UP000689967">
    <property type="component" value="Unassembled WGS sequence"/>
</dbReference>
<gene>
    <name evidence="3" type="ORF">JJQ90_15195</name>
</gene>
<evidence type="ECO:0000313" key="4">
    <source>
        <dbReference type="Proteomes" id="UP000689967"/>
    </source>
</evidence>
<dbReference type="EMBL" id="JAERQM010000004">
    <property type="protein sequence ID" value="MBU8545064.1"/>
    <property type="molecule type" value="Genomic_DNA"/>
</dbReference>
<dbReference type="PANTHER" id="PTHR42928:SF5">
    <property type="entry name" value="BLR1237 PROTEIN"/>
    <property type="match status" value="1"/>
</dbReference>
<accession>A0ABS6H8M1</accession>